<proteinExistence type="predicted"/>
<dbReference type="SUPFAM" id="SSF56281">
    <property type="entry name" value="Metallo-hydrolase/oxidoreductase"/>
    <property type="match status" value="1"/>
</dbReference>
<dbReference type="PIRSF" id="PIRSF038896">
    <property type="entry name" value="NAPE-PLD"/>
    <property type="match status" value="1"/>
</dbReference>
<dbReference type="AlphaFoldDB" id="A0AAD0F2E9"/>
<keyword evidence="1" id="KW-1133">Transmembrane helix</keyword>
<dbReference type="EMBL" id="CP024700">
    <property type="protein sequence ID" value="ATV61553.1"/>
    <property type="molecule type" value="Genomic_DNA"/>
</dbReference>
<dbReference type="Proteomes" id="UP000228552">
    <property type="component" value="Chromosome"/>
</dbReference>
<keyword evidence="4" id="KW-1185">Reference proteome</keyword>
<keyword evidence="1" id="KW-0472">Membrane</keyword>
<dbReference type="GO" id="GO:0005737">
    <property type="term" value="C:cytoplasm"/>
    <property type="evidence" value="ECO:0007669"/>
    <property type="project" value="TreeGrafter"/>
</dbReference>
<dbReference type="InterPro" id="IPR001279">
    <property type="entry name" value="Metallo-B-lactamas"/>
</dbReference>
<organism evidence="3 4">
    <name type="scientific">Fusobacterium pseudoperiodonticum</name>
    <dbReference type="NCBI Taxonomy" id="2663009"/>
    <lineage>
        <taxon>Bacteria</taxon>
        <taxon>Fusobacteriati</taxon>
        <taxon>Fusobacteriota</taxon>
        <taxon>Fusobacteriia</taxon>
        <taxon>Fusobacteriales</taxon>
        <taxon>Fusobacteriaceae</taxon>
        <taxon>Fusobacterium</taxon>
    </lineage>
</organism>
<evidence type="ECO:0000313" key="3">
    <source>
        <dbReference type="EMBL" id="ATV61553.1"/>
    </source>
</evidence>
<dbReference type="RefSeq" id="WP_005969214.1">
    <property type="nucleotide sequence ID" value="NZ_CP024700.1"/>
</dbReference>
<evidence type="ECO:0000256" key="1">
    <source>
        <dbReference type="SAM" id="Phobius"/>
    </source>
</evidence>
<keyword evidence="1" id="KW-0812">Transmembrane</keyword>
<name>A0AAD0F2E9_9FUSO</name>
<dbReference type="Gene3D" id="3.60.15.10">
    <property type="entry name" value="Ribonuclease Z/Hydroxyacylglutathione hydrolase-like"/>
    <property type="match status" value="1"/>
</dbReference>
<dbReference type="GO" id="GO:0070290">
    <property type="term" value="F:N-acylphosphatidylethanolamine-specific phospholipase D activity"/>
    <property type="evidence" value="ECO:0007669"/>
    <property type="project" value="InterPro"/>
</dbReference>
<dbReference type="Pfam" id="PF12706">
    <property type="entry name" value="Lactamase_B_2"/>
    <property type="match status" value="1"/>
</dbReference>
<evidence type="ECO:0000259" key="2">
    <source>
        <dbReference type="Pfam" id="PF12706"/>
    </source>
</evidence>
<gene>
    <name evidence="3" type="ORF">CTM74_06820</name>
</gene>
<feature type="transmembrane region" description="Helical" evidence="1">
    <location>
        <begin position="7"/>
        <end position="26"/>
    </location>
</feature>
<sequence length="379" mass="44306">MKKLFKILFYLLIIVIVFAISIYLFMKTPVFGALPSGKSLEKVKNSKNYIDGEFRNKEKTELLTDTKKTPIKRLLEFAFEKDPEGTVPKIALPSVKTDLKTLDPNEDLIVWFGHSSLFIQIAGKKILVDPVFSKYASPVPFSNKAFEGTNIYTVDDLPEIDILLITHDHYDHLDYPTVKKLKEKVAKVIVPLGVDAHFLRWDFDEEKIVTVDWDDEVTIDDNLKIYALETRHFSGREFSNRNQSLWVSYLIEEKYNDNLYRLFLSGDGGYSPRFKGFKEKFQNIDLAVMEAGQYNEEWALIHSLPEDIIKEVRDMEVTKLFPIHNSKFKLSKHPWDEPLRKLDDFTINTNIQLLTPMIGEKLYLHKENSFKKWWENLEK</sequence>
<dbReference type="PANTHER" id="PTHR15032">
    <property type="entry name" value="N-ACYL-PHOSPHATIDYLETHANOLAMINE-HYDROLYZING PHOSPHOLIPASE D"/>
    <property type="match status" value="1"/>
</dbReference>
<evidence type="ECO:0000313" key="4">
    <source>
        <dbReference type="Proteomes" id="UP000228552"/>
    </source>
</evidence>
<dbReference type="GO" id="GO:0008270">
    <property type="term" value="F:zinc ion binding"/>
    <property type="evidence" value="ECO:0007669"/>
    <property type="project" value="InterPro"/>
</dbReference>
<reference evidence="3 4" key="1">
    <citation type="submission" date="2017-11" db="EMBL/GenBank/DDBJ databases">
        <title>Genome sequencing of Fusobacterium periodonticum KCOM 1263.</title>
        <authorList>
            <person name="Kook J.-K."/>
            <person name="Park S.-N."/>
            <person name="Lim Y.K."/>
        </authorList>
    </citation>
    <scope>NUCLEOTIDE SEQUENCE [LARGE SCALE GENOMIC DNA]</scope>
    <source>
        <strain evidence="3 4">KCOM 1263</strain>
    </source>
</reference>
<accession>A0AAD0F2E9</accession>
<dbReference type="InterPro" id="IPR036866">
    <property type="entry name" value="RibonucZ/Hydroxyglut_hydro"/>
</dbReference>
<feature type="domain" description="Metallo-beta-lactamase" evidence="2">
    <location>
        <begin position="125"/>
        <end position="324"/>
    </location>
</feature>
<dbReference type="PANTHER" id="PTHR15032:SF4">
    <property type="entry name" value="N-ACYL-PHOSPHATIDYLETHANOLAMINE-HYDROLYZING PHOSPHOLIPASE D"/>
    <property type="match status" value="1"/>
</dbReference>
<dbReference type="InterPro" id="IPR024884">
    <property type="entry name" value="NAPE-PLD"/>
</dbReference>
<protein>
    <submittedName>
        <fullName evidence="3">MBL fold metallo-hydrolase</fullName>
    </submittedName>
</protein>